<gene>
    <name evidence="1" type="ORF">C7959_1081</name>
</gene>
<dbReference type="STRING" id="926561.GCA_000379025_02506"/>
<comment type="caution">
    <text evidence="1">The sequence shown here is derived from an EMBL/GenBank/DDBJ whole genome shotgun (WGS) entry which is preliminary data.</text>
</comment>
<reference evidence="1 2" key="1">
    <citation type="submission" date="2019-03" db="EMBL/GenBank/DDBJ databases">
        <title>Subsurface microbial communities from deep shales in Ohio and West Virginia, USA.</title>
        <authorList>
            <person name="Wrighton K."/>
        </authorList>
    </citation>
    <scope>NUCLEOTIDE SEQUENCE [LARGE SCALE GENOMIC DNA]</scope>
    <source>
        <strain evidence="1 2">MSL 6dP</strain>
    </source>
</reference>
<evidence type="ECO:0000313" key="1">
    <source>
        <dbReference type="EMBL" id="TDX52079.1"/>
    </source>
</evidence>
<organism evidence="1 2">
    <name type="scientific">Orenia marismortui</name>
    <dbReference type="NCBI Taxonomy" id="46469"/>
    <lineage>
        <taxon>Bacteria</taxon>
        <taxon>Bacillati</taxon>
        <taxon>Bacillota</taxon>
        <taxon>Clostridia</taxon>
        <taxon>Halanaerobiales</taxon>
        <taxon>Halobacteroidaceae</taxon>
        <taxon>Orenia</taxon>
    </lineage>
</organism>
<protein>
    <recommendedName>
        <fullName evidence="3">Lipoprotein</fullName>
    </recommendedName>
</protein>
<dbReference type="AlphaFoldDB" id="A0A4R8H1K3"/>
<accession>A0A4R8H1K3</accession>
<dbReference type="EMBL" id="SOEG01000008">
    <property type="protein sequence ID" value="TDX52079.1"/>
    <property type="molecule type" value="Genomic_DNA"/>
</dbReference>
<proteinExistence type="predicted"/>
<keyword evidence="2" id="KW-1185">Reference proteome</keyword>
<name>A0A4R8H1K3_9FIRM</name>
<evidence type="ECO:0000313" key="2">
    <source>
        <dbReference type="Proteomes" id="UP000295832"/>
    </source>
</evidence>
<dbReference type="PROSITE" id="PS51257">
    <property type="entry name" value="PROKAR_LIPOPROTEIN"/>
    <property type="match status" value="1"/>
</dbReference>
<evidence type="ECO:0008006" key="3">
    <source>
        <dbReference type="Google" id="ProtNLM"/>
    </source>
</evidence>
<sequence>MIIKKVKYVLFILISLILILTLLGCSKQIDNSKIKNKVDKINEKITSNYLQSFFPSKEGMVFNFKGTGLEFTSFTRRIVHKEDNFVQIHDNNGGTIVASVYKIKENKIIKVLERPEFYSKSSLIPEARNTDNKEVILKKSLQEGEIWESAGQKREIVEILDNLKVPAGNFYDVIKIKITPLENSQSYEFYEYYAKNIGLIMKENRGEGYKVISKLSSYGLDLN</sequence>
<dbReference type="Proteomes" id="UP000295832">
    <property type="component" value="Unassembled WGS sequence"/>
</dbReference>
<dbReference type="RefSeq" id="WP_134115934.1">
    <property type="nucleotide sequence ID" value="NZ_SOEG01000008.1"/>
</dbReference>